<evidence type="ECO:0000256" key="10">
    <source>
        <dbReference type="ARBA" id="ARBA00022989"/>
    </source>
</evidence>
<feature type="transmembrane region" description="Helical" evidence="16">
    <location>
        <begin position="486"/>
        <end position="509"/>
    </location>
</feature>
<evidence type="ECO:0000256" key="16">
    <source>
        <dbReference type="SAM" id="Phobius"/>
    </source>
</evidence>
<feature type="transmembrane region" description="Helical" evidence="16">
    <location>
        <begin position="129"/>
        <end position="147"/>
    </location>
</feature>
<feature type="compositionally biased region" description="Acidic residues" evidence="15">
    <location>
        <begin position="434"/>
        <end position="444"/>
    </location>
</feature>
<keyword evidence="7" id="KW-0677">Repeat</keyword>
<keyword evidence="6 16" id="KW-0812">Transmembrane</keyword>
<keyword evidence="9" id="KW-0769">Symport</keyword>
<evidence type="ECO:0000256" key="6">
    <source>
        <dbReference type="ARBA" id="ARBA00022692"/>
    </source>
</evidence>
<protein>
    <submittedName>
        <fullName evidence="18">Solute carrier family 24 member 2</fullName>
    </submittedName>
</protein>
<evidence type="ECO:0000256" key="3">
    <source>
        <dbReference type="ARBA" id="ARBA00022448"/>
    </source>
</evidence>
<name>A0A3B4TU58_SERDU</name>
<feature type="transmembrane region" description="Helical" evidence="16">
    <location>
        <begin position="458"/>
        <end position="474"/>
    </location>
</feature>
<comment type="similarity">
    <text evidence="2">Belongs to the Ca(2+):cation antiporter (CaCA) (TC 2.A.19) family. SLC24A subfamily.</text>
</comment>
<dbReference type="OMA" id="XSSRKFF"/>
<feature type="transmembrane region" description="Helical" evidence="16">
    <location>
        <begin position="588"/>
        <end position="611"/>
    </location>
</feature>
<keyword evidence="4" id="KW-0050">Antiport</keyword>
<feature type="transmembrane region" description="Helical" evidence="16">
    <location>
        <begin position="618"/>
        <end position="637"/>
    </location>
</feature>
<keyword evidence="11" id="KW-0406">Ion transport</keyword>
<evidence type="ECO:0000313" key="18">
    <source>
        <dbReference type="Ensembl" id="ENSSDUP00000009834.1"/>
    </source>
</evidence>
<keyword evidence="13" id="KW-0325">Glycoprotein</keyword>
<evidence type="ECO:0000259" key="17">
    <source>
        <dbReference type="Pfam" id="PF01699"/>
    </source>
</evidence>
<feature type="transmembrane region" description="Helical" evidence="16">
    <location>
        <begin position="232"/>
        <end position="251"/>
    </location>
</feature>
<dbReference type="GO" id="GO:0015293">
    <property type="term" value="F:symporter activity"/>
    <property type="evidence" value="ECO:0007669"/>
    <property type="project" value="UniProtKB-KW"/>
</dbReference>
<keyword evidence="3" id="KW-0813">Transport</keyword>
<dbReference type="Proteomes" id="UP000261420">
    <property type="component" value="Unplaced"/>
</dbReference>
<dbReference type="GO" id="GO:0005886">
    <property type="term" value="C:plasma membrane"/>
    <property type="evidence" value="ECO:0007669"/>
    <property type="project" value="TreeGrafter"/>
</dbReference>
<dbReference type="InterPro" id="IPR004837">
    <property type="entry name" value="NaCa_Exmemb"/>
</dbReference>
<dbReference type="Ensembl" id="ENSSDUT00000010024.1">
    <property type="protein sequence ID" value="ENSSDUP00000009834.1"/>
    <property type="gene ID" value="ENSSDUG00000007207.1"/>
</dbReference>
<organism evidence="18 19">
    <name type="scientific">Seriola dumerili</name>
    <name type="common">Greater amberjack</name>
    <name type="synonym">Caranx dumerili</name>
    <dbReference type="NCBI Taxonomy" id="41447"/>
    <lineage>
        <taxon>Eukaryota</taxon>
        <taxon>Metazoa</taxon>
        <taxon>Chordata</taxon>
        <taxon>Craniata</taxon>
        <taxon>Vertebrata</taxon>
        <taxon>Euteleostomi</taxon>
        <taxon>Actinopterygii</taxon>
        <taxon>Neopterygii</taxon>
        <taxon>Teleostei</taxon>
        <taxon>Neoteleostei</taxon>
        <taxon>Acanthomorphata</taxon>
        <taxon>Carangaria</taxon>
        <taxon>Carangiformes</taxon>
        <taxon>Carangidae</taxon>
        <taxon>Seriola</taxon>
    </lineage>
</organism>
<evidence type="ECO:0000256" key="15">
    <source>
        <dbReference type="SAM" id="MobiDB-lite"/>
    </source>
</evidence>
<dbReference type="PANTHER" id="PTHR10846">
    <property type="entry name" value="SODIUM/POTASSIUM/CALCIUM EXCHANGER"/>
    <property type="match status" value="1"/>
</dbReference>
<evidence type="ECO:0000256" key="8">
    <source>
        <dbReference type="ARBA" id="ARBA00022837"/>
    </source>
</evidence>
<dbReference type="FunFam" id="1.20.1420.30:FF:000002">
    <property type="entry name" value="Sodium/potassium/calcium exchanger 2 isoform 1"/>
    <property type="match status" value="1"/>
</dbReference>
<accession>A0A3B4TU58</accession>
<dbReference type="GO" id="GO:0060291">
    <property type="term" value="P:long-term synaptic potentiation"/>
    <property type="evidence" value="ECO:0007669"/>
    <property type="project" value="TreeGrafter"/>
</dbReference>
<keyword evidence="5" id="KW-0109">Calcium transport</keyword>
<reference evidence="18" key="1">
    <citation type="submission" date="2025-08" db="UniProtKB">
        <authorList>
            <consortium name="Ensembl"/>
        </authorList>
    </citation>
    <scope>IDENTIFICATION</scope>
</reference>
<evidence type="ECO:0000256" key="7">
    <source>
        <dbReference type="ARBA" id="ARBA00022737"/>
    </source>
</evidence>
<evidence type="ECO:0000256" key="12">
    <source>
        <dbReference type="ARBA" id="ARBA00023136"/>
    </source>
</evidence>
<dbReference type="GO" id="GO:0005262">
    <property type="term" value="F:calcium channel activity"/>
    <property type="evidence" value="ECO:0007669"/>
    <property type="project" value="TreeGrafter"/>
</dbReference>
<feature type="region of interest" description="Disordered" evidence="15">
    <location>
        <begin position="401"/>
        <end position="448"/>
    </location>
</feature>
<evidence type="ECO:0000256" key="2">
    <source>
        <dbReference type="ARBA" id="ARBA00005364"/>
    </source>
</evidence>
<evidence type="ECO:0000256" key="9">
    <source>
        <dbReference type="ARBA" id="ARBA00022847"/>
    </source>
</evidence>
<feature type="transmembrane region" description="Helical" evidence="16">
    <location>
        <begin position="36"/>
        <end position="58"/>
    </location>
</feature>
<keyword evidence="10 16" id="KW-1133">Transmembrane helix</keyword>
<feature type="domain" description="Sodium/calcium exchanger membrane region" evidence="17">
    <location>
        <begin position="487"/>
        <end position="635"/>
    </location>
</feature>
<keyword evidence="19" id="KW-1185">Reference proteome</keyword>
<dbReference type="FunFam" id="1.20.1420.30:FF:000004">
    <property type="entry name" value="Sodium/potassium/calcium exchanger 2 isoform 1"/>
    <property type="match status" value="1"/>
</dbReference>
<evidence type="ECO:0000256" key="4">
    <source>
        <dbReference type="ARBA" id="ARBA00022449"/>
    </source>
</evidence>
<dbReference type="NCBIfam" id="TIGR00367">
    <property type="entry name" value="calcium/sodium antiporter"/>
    <property type="match status" value="1"/>
</dbReference>
<dbReference type="GeneTree" id="ENSGT01030000234532"/>
<keyword evidence="8" id="KW-0106">Calcium</keyword>
<feature type="transmembrane region" description="Helical" evidence="16">
    <location>
        <begin position="555"/>
        <end position="576"/>
    </location>
</feature>
<evidence type="ECO:0000313" key="19">
    <source>
        <dbReference type="Proteomes" id="UP000261420"/>
    </source>
</evidence>
<sequence>MGSDQPCMDTLERRPILGPACKRRGHRCLRKKLRPVRILGFVFSMVAVSAVSFSALTWSSDGLSEPVLPQKSLHQSSPHRTLLFTQNQRDPNVSADMPIAMKSTADSNESQGEYPPDIFTLEERRQGAVALHMFGMIYMFIALAIVCDEFFVPALTVITEKLTISDDVAGATFMAAGGSAPELFTSIIGVFISHSNVGIGTIVGSAVFNILFVIGMCAIFSKEILNLTWWPLFRDVSFYILDLILLIIFFLDNFISMWESITLLSGYAAYVIFMKFNSKVEGFVKSCMNKNQVVEVAEKACLAYKVPSQAAGCLTHTLFLLSQARPRLQRGGSSASLHNSLMRNSIFQLMIHTLDPLSEELGTYGKLKYYHSMTEEGKFREKASILHKIAKKKCQVEDSEKANGVASHKNLPNSSSVEVEVTPPMNGTAGQEGETAEDEEEEDQPLSLSWPESNRKRFTYLFIMPIVLPLWLTLPDVRKQSSKKFFPVTFLGAICWIAAFSYLMVWWAHQVGETIGITEEIMGLTILAAGTSIPDLITSVIVARKGLGDMAVSSSVGSNIFDITVGLPFPWLLWSFFNAMSPVQVSSNGLFCAIVLLFLMLLFVIISIAACKWRMSKLLGFIMFMLYFVFLVVSVMLEDKAISCPVSV</sequence>
<dbReference type="InterPro" id="IPR004481">
    <property type="entry name" value="K/Na/Ca-exchanger"/>
</dbReference>
<feature type="domain" description="Sodium/calcium exchanger membrane region" evidence="17">
    <location>
        <begin position="134"/>
        <end position="274"/>
    </location>
</feature>
<evidence type="ECO:0000256" key="1">
    <source>
        <dbReference type="ARBA" id="ARBA00004141"/>
    </source>
</evidence>
<feature type="transmembrane region" description="Helical" evidence="16">
    <location>
        <begin position="168"/>
        <end position="192"/>
    </location>
</feature>
<evidence type="ECO:0000256" key="11">
    <source>
        <dbReference type="ARBA" id="ARBA00023065"/>
    </source>
</evidence>
<dbReference type="InterPro" id="IPR044880">
    <property type="entry name" value="NCX_ion-bd_dom_sf"/>
</dbReference>
<dbReference type="AlphaFoldDB" id="A0A3B4TU58"/>
<comment type="catalytic activity">
    <reaction evidence="14">
        <text>Ca(2+)(out) + K(+)(out) + 4 Na(+)(in) = Ca(2+)(in) + K(+)(in) + 4 Na(+)(out)</text>
        <dbReference type="Rhea" id="RHEA:69967"/>
        <dbReference type="ChEBI" id="CHEBI:29101"/>
        <dbReference type="ChEBI" id="CHEBI:29103"/>
        <dbReference type="ChEBI" id="CHEBI:29108"/>
    </reaction>
</comment>
<evidence type="ECO:0000256" key="14">
    <source>
        <dbReference type="ARBA" id="ARBA00033627"/>
    </source>
</evidence>
<evidence type="ECO:0000256" key="13">
    <source>
        <dbReference type="ARBA" id="ARBA00023180"/>
    </source>
</evidence>
<reference evidence="18" key="2">
    <citation type="submission" date="2025-09" db="UniProtKB">
        <authorList>
            <consortium name="Ensembl"/>
        </authorList>
    </citation>
    <scope>IDENTIFICATION</scope>
</reference>
<dbReference type="GO" id="GO:0060292">
    <property type="term" value="P:long-term synaptic depression"/>
    <property type="evidence" value="ECO:0007669"/>
    <property type="project" value="TreeGrafter"/>
</dbReference>
<dbReference type="PANTHER" id="PTHR10846:SF41">
    <property type="entry name" value="SODIUM_POTASSIUM_CALCIUM EXCHANGER 2"/>
    <property type="match status" value="1"/>
</dbReference>
<feature type="transmembrane region" description="Helical" evidence="16">
    <location>
        <begin position="198"/>
        <end position="220"/>
    </location>
</feature>
<dbReference type="Gene3D" id="1.20.1420.30">
    <property type="entry name" value="NCX, central ion-binding region"/>
    <property type="match status" value="2"/>
</dbReference>
<dbReference type="GO" id="GO:0006874">
    <property type="term" value="P:intracellular calcium ion homeostasis"/>
    <property type="evidence" value="ECO:0007669"/>
    <property type="project" value="TreeGrafter"/>
</dbReference>
<proteinExistence type="inferred from homology"/>
<dbReference type="Pfam" id="PF01699">
    <property type="entry name" value="Na_Ca_ex"/>
    <property type="match status" value="2"/>
</dbReference>
<evidence type="ECO:0000256" key="5">
    <source>
        <dbReference type="ARBA" id="ARBA00022568"/>
    </source>
</evidence>
<keyword evidence="12 16" id="KW-0472">Membrane</keyword>
<comment type="subcellular location">
    <subcellularLocation>
        <location evidence="1">Membrane</location>
        <topology evidence="1">Multi-pass membrane protein</topology>
    </subcellularLocation>
</comment>
<dbReference type="GO" id="GO:0008273">
    <property type="term" value="F:calcium, potassium:sodium antiporter activity"/>
    <property type="evidence" value="ECO:0007669"/>
    <property type="project" value="TreeGrafter"/>
</dbReference>